<evidence type="ECO:0000256" key="6">
    <source>
        <dbReference type="ARBA" id="ARBA00022989"/>
    </source>
</evidence>
<keyword evidence="13" id="KW-1003">Cell membrane</keyword>
<comment type="caution">
    <text evidence="16">The sequence shown here is derived from an EMBL/GenBank/DDBJ whole genome shotgun (WGS) entry which is preliminary data.</text>
</comment>
<evidence type="ECO:0000313" key="17">
    <source>
        <dbReference type="Proteomes" id="UP001310692"/>
    </source>
</evidence>
<reference evidence="16 17" key="1">
    <citation type="submission" date="2024-01" db="EMBL/GenBank/DDBJ databases">
        <title>Hyphobacterium bacterium isolated from marine sediment.</title>
        <authorList>
            <person name="Zhao S."/>
        </authorList>
    </citation>
    <scope>NUCLEOTIDE SEQUENCE [LARGE SCALE GENOMIC DNA]</scope>
    <source>
        <strain evidence="16 17">Y60-23</strain>
    </source>
</reference>
<organism evidence="16 17">
    <name type="scientific">Hyphobacterium marinum</name>
    <dbReference type="NCBI Taxonomy" id="3116574"/>
    <lineage>
        <taxon>Bacteria</taxon>
        <taxon>Pseudomonadati</taxon>
        <taxon>Pseudomonadota</taxon>
        <taxon>Alphaproteobacteria</taxon>
        <taxon>Maricaulales</taxon>
        <taxon>Maricaulaceae</taxon>
        <taxon>Hyphobacterium</taxon>
    </lineage>
</organism>
<name>A0ABU7M0Z4_9PROT</name>
<dbReference type="Proteomes" id="UP001310692">
    <property type="component" value="Unassembled WGS sequence"/>
</dbReference>
<comment type="function">
    <text evidence="10 13">F(1)F(0) ATP synthase produces ATP from ADP in the presence of a proton or sodium gradient. F-type ATPases consist of two structural domains, F(1) containing the extramembraneous catalytic core and F(0) containing the membrane proton channel, linked together by a central stalk and a peripheral stalk. During catalysis, ATP synthesis in the catalytic domain of F(1) is coupled via a rotary mechanism of the central stalk subunits to proton translocation.</text>
</comment>
<comment type="subunit">
    <text evidence="13">F-type ATPases have 2 components, F(1) - the catalytic core - and F(0) - the membrane proton channel. F(1) has five subunits: alpha(3), beta(3), gamma(1), delta(1), epsilon(1). F(0) has three main subunits: a(1), b(2) and c(10-14). The alpha and beta chains form an alternating ring which encloses part of the gamma chain. F(1) is attached to F(0) by a central stalk formed by the gamma and epsilon chains, while a peripheral stalk is formed by the delta and b chains.</text>
</comment>
<comment type="function">
    <text evidence="11">Component of the F(0) channel, it forms part of the peripheral stalk, linking F(1) to F(0). The b'-subunit is a diverged and duplicated form of b found in plants and photosynthetic bacteria.</text>
</comment>
<evidence type="ECO:0000256" key="10">
    <source>
        <dbReference type="ARBA" id="ARBA00025198"/>
    </source>
</evidence>
<keyword evidence="5 13" id="KW-0375">Hydrogen ion transport</keyword>
<evidence type="ECO:0000256" key="1">
    <source>
        <dbReference type="ARBA" id="ARBA00005513"/>
    </source>
</evidence>
<feature type="coiled-coil region" evidence="15">
    <location>
        <begin position="80"/>
        <end position="114"/>
    </location>
</feature>
<sequence length="191" mass="19978">MITALLASILAPGEGADAAHAEDAAHGAGGLPQLDPSSWPGQLFWLAVTFGLLFFLLSRVVLPKIATTIENRRDRIADDLDAAAQNKREADEAVAAYERQLADAKAKAHAIAAKNKAKVDAEIAEESEAAEAEVAARQAAAEARITEMRTEALAHVKDVAAETASVLVETLTGTAPDKKSTTAAVKSVRQG</sequence>
<dbReference type="EMBL" id="JAZDRO010000005">
    <property type="protein sequence ID" value="MEE2567492.1"/>
    <property type="molecule type" value="Genomic_DNA"/>
</dbReference>
<dbReference type="RefSeq" id="WP_330197054.1">
    <property type="nucleotide sequence ID" value="NZ_JAZDRO010000005.1"/>
</dbReference>
<proteinExistence type="inferred from homology"/>
<evidence type="ECO:0000256" key="2">
    <source>
        <dbReference type="ARBA" id="ARBA00022448"/>
    </source>
</evidence>
<evidence type="ECO:0000256" key="11">
    <source>
        <dbReference type="ARBA" id="ARBA00025614"/>
    </source>
</evidence>
<evidence type="ECO:0000256" key="13">
    <source>
        <dbReference type="HAMAP-Rule" id="MF_01398"/>
    </source>
</evidence>
<dbReference type="Gene3D" id="6.10.250.1580">
    <property type="match status" value="1"/>
</dbReference>
<evidence type="ECO:0000256" key="3">
    <source>
        <dbReference type="ARBA" id="ARBA00022547"/>
    </source>
</evidence>
<evidence type="ECO:0000256" key="12">
    <source>
        <dbReference type="ARBA" id="ARBA00037847"/>
    </source>
</evidence>
<dbReference type="InterPro" id="IPR050059">
    <property type="entry name" value="ATP_synthase_B_chain"/>
</dbReference>
<dbReference type="PANTHER" id="PTHR33445">
    <property type="entry name" value="ATP SYNTHASE SUBUNIT B', CHLOROPLASTIC"/>
    <property type="match status" value="1"/>
</dbReference>
<dbReference type="PANTHER" id="PTHR33445:SF1">
    <property type="entry name" value="ATP SYNTHASE SUBUNIT B"/>
    <property type="match status" value="1"/>
</dbReference>
<protein>
    <recommendedName>
        <fullName evidence="13">ATP synthase subunit b</fullName>
    </recommendedName>
    <alternativeName>
        <fullName evidence="13">ATP synthase F(0) sector subunit b</fullName>
    </alternativeName>
    <alternativeName>
        <fullName evidence="13">ATPase subunit I</fullName>
    </alternativeName>
    <alternativeName>
        <fullName evidence="13">F-type ATPase subunit b</fullName>
        <shortName evidence="13">F-ATPase subunit b</shortName>
    </alternativeName>
</protein>
<evidence type="ECO:0000313" key="16">
    <source>
        <dbReference type="EMBL" id="MEE2567492.1"/>
    </source>
</evidence>
<dbReference type="Pfam" id="PF00430">
    <property type="entry name" value="ATP-synt_B"/>
    <property type="match status" value="1"/>
</dbReference>
<feature type="transmembrane region" description="Helical" evidence="13">
    <location>
        <begin position="42"/>
        <end position="62"/>
    </location>
</feature>
<keyword evidence="6 13" id="KW-1133">Transmembrane helix</keyword>
<keyword evidence="8 13" id="KW-0472">Membrane</keyword>
<evidence type="ECO:0000256" key="7">
    <source>
        <dbReference type="ARBA" id="ARBA00023065"/>
    </source>
</evidence>
<evidence type="ECO:0000256" key="8">
    <source>
        <dbReference type="ARBA" id="ARBA00023136"/>
    </source>
</evidence>
<keyword evidence="2 13" id="KW-0813">Transport</keyword>
<keyword evidence="4 13" id="KW-0812">Transmembrane</keyword>
<dbReference type="InterPro" id="IPR002146">
    <property type="entry name" value="ATP_synth_b/b'su_bac/chlpt"/>
</dbReference>
<keyword evidence="15" id="KW-0175">Coiled coil</keyword>
<evidence type="ECO:0000256" key="15">
    <source>
        <dbReference type="SAM" id="Coils"/>
    </source>
</evidence>
<evidence type="ECO:0000256" key="14">
    <source>
        <dbReference type="RuleBase" id="RU003848"/>
    </source>
</evidence>
<dbReference type="HAMAP" id="MF_01398">
    <property type="entry name" value="ATP_synth_b_bprime"/>
    <property type="match status" value="1"/>
</dbReference>
<gene>
    <name evidence="13" type="primary">atpF</name>
    <name evidence="16" type="ORF">V0U35_12460</name>
</gene>
<dbReference type="CDD" id="cd06503">
    <property type="entry name" value="ATP-synt_Fo_b"/>
    <property type="match status" value="1"/>
</dbReference>
<comment type="subcellular location">
    <subcellularLocation>
        <location evidence="13">Cell membrane</location>
        <topology evidence="13">Single-pass membrane protein</topology>
    </subcellularLocation>
    <subcellularLocation>
        <location evidence="12">Endomembrane system</location>
        <topology evidence="12">Single-pass membrane protein</topology>
    </subcellularLocation>
</comment>
<keyword evidence="17" id="KW-1185">Reference proteome</keyword>
<keyword evidence="9 13" id="KW-0066">ATP synthesis</keyword>
<evidence type="ECO:0000256" key="4">
    <source>
        <dbReference type="ARBA" id="ARBA00022692"/>
    </source>
</evidence>
<comment type="similarity">
    <text evidence="1 13 14">Belongs to the ATPase B chain family.</text>
</comment>
<keyword evidence="7 13" id="KW-0406">Ion transport</keyword>
<evidence type="ECO:0000256" key="5">
    <source>
        <dbReference type="ARBA" id="ARBA00022781"/>
    </source>
</evidence>
<evidence type="ECO:0000256" key="9">
    <source>
        <dbReference type="ARBA" id="ARBA00023310"/>
    </source>
</evidence>
<accession>A0ABU7M0Z4</accession>
<keyword evidence="3 13" id="KW-0138">CF(0)</keyword>